<sequence>MNYSAASFRPHLPLFLFRYEPTAKSSCSFKAGSRFVECVIRSLVTTKDHLLKELDRPGRDTSTEVNQIHWSYKQAKKNL</sequence>
<dbReference type="EMBL" id="JAIWYP010000005">
    <property type="protein sequence ID" value="KAH3816201.1"/>
    <property type="molecule type" value="Genomic_DNA"/>
</dbReference>
<gene>
    <name evidence="1" type="ORF">DPMN_117713</name>
</gene>
<name>A0A9D4JL04_DREPO</name>
<accession>A0A9D4JL04</accession>
<proteinExistence type="predicted"/>
<keyword evidence="2" id="KW-1185">Reference proteome</keyword>
<dbReference type="AlphaFoldDB" id="A0A9D4JL04"/>
<reference evidence="1" key="1">
    <citation type="journal article" date="2019" name="bioRxiv">
        <title>The Genome of the Zebra Mussel, Dreissena polymorpha: A Resource for Invasive Species Research.</title>
        <authorList>
            <person name="McCartney M.A."/>
            <person name="Auch B."/>
            <person name="Kono T."/>
            <person name="Mallez S."/>
            <person name="Zhang Y."/>
            <person name="Obille A."/>
            <person name="Becker A."/>
            <person name="Abrahante J.E."/>
            <person name="Garbe J."/>
            <person name="Badalamenti J.P."/>
            <person name="Herman A."/>
            <person name="Mangelson H."/>
            <person name="Liachko I."/>
            <person name="Sullivan S."/>
            <person name="Sone E.D."/>
            <person name="Koren S."/>
            <person name="Silverstein K.A.T."/>
            <person name="Beckman K.B."/>
            <person name="Gohl D.M."/>
        </authorList>
    </citation>
    <scope>NUCLEOTIDE SEQUENCE</scope>
    <source>
        <strain evidence="1">Duluth1</strain>
        <tissue evidence="1">Whole animal</tissue>
    </source>
</reference>
<protein>
    <submittedName>
        <fullName evidence="1">Uncharacterized protein</fullName>
    </submittedName>
</protein>
<evidence type="ECO:0000313" key="1">
    <source>
        <dbReference type="EMBL" id="KAH3816201.1"/>
    </source>
</evidence>
<reference evidence="1" key="2">
    <citation type="submission" date="2020-11" db="EMBL/GenBank/DDBJ databases">
        <authorList>
            <person name="McCartney M.A."/>
            <person name="Auch B."/>
            <person name="Kono T."/>
            <person name="Mallez S."/>
            <person name="Becker A."/>
            <person name="Gohl D.M."/>
            <person name="Silverstein K.A.T."/>
            <person name="Koren S."/>
            <person name="Bechman K.B."/>
            <person name="Herman A."/>
            <person name="Abrahante J.E."/>
            <person name="Garbe J."/>
        </authorList>
    </citation>
    <scope>NUCLEOTIDE SEQUENCE</scope>
    <source>
        <strain evidence="1">Duluth1</strain>
        <tissue evidence="1">Whole animal</tissue>
    </source>
</reference>
<organism evidence="1 2">
    <name type="scientific">Dreissena polymorpha</name>
    <name type="common">Zebra mussel</name>
    <name type="synonym">Mytilus polymorpha</name>
    <dbReference type="NCBI Taxonomy" id="45954"/>
    <lineage>
        <taxon>Eukaryota</taxon>
        <taxon>Metazoa</taxon>
        <taxon>Spiralia</taxon>
        <taxon>Lophotrochozoa</taxon>
        <taxon>Mollusca</taxon>
        <taxon>Bivalvia</taxon>
        <taxon>Autobranchia</taxon>
        <taxon>Heteroconchia</taxon>
        <taxon>Euheterodonta</taxon>
        <taxon>Imparidentia</taxon>
        <taxon>Neoheterodontei</taxon>
        <taxon>Myida</taxon>
        <taxon>Dreissenoidea</taxon>
        <taxon>Dreissenidae</taxon>
        <taxon>Dreissena</taxon>
    </lineage>
</organism>
<dbReference type="Proteomes" id="UP000828390">
    <property type="component" value="Unassembled WGS sequence"/>
</dbReference>
<comment type="caution">
    <text evidence="1">The sequence shown here is derived from an EMBL/GenBank/DDBJ whole genome shotgun (WGS) entry which is preliminary data.</text>
</comment>
<evidence type="ECO:0000313" key="2">
    <source>
        <dbReference type="Proteomes" id="UP000828390"/>
    </source>
</evidence>